<dbReference type="PANTHER" id="PTHR31223">
    <property type="entry name" value="LOG FAMILY PROTEIN YJL055W"/>
    <property type="match status" value="1"/>
</dbReference>
<dbReference type="InterPro" id="IPR031100">
    <property type="entry name" value="LOG_fam"/>
</dbReference>
<comment type="catalytic activity">
    <reaction evidence="4">
        <text>N(6)-(dimethylallyl)adenosine 5'-phosphate + H2O = N(6)-dimethylallyladenine + D-ribose 5-phosphate</text>
        <dbReference type="Rhea" id="RHEA:48560"/>
        <dbReference type="ChEBI" id="CHEBI:15377"/>
        <dbReference type="ChEBI" id="CHEBI:17660"/>
        <dbReference type="ChEBI" id="CHEBI:57526"/>
        <dbReference type="ChEBI" id="CHEBI:78346"/>
        <dbReference type="EC" id="3.2.2.n1"/>
    </reaction>
</comment>
<comment type="caution">
    <text evidence="7">The sequence shown here is derived from an EMBL/GenBank/DDBJ whole genome shotgun (WGS) entry which is preliminary data.</text>
</comment>
<evidence type="ECO:0000313" key="8">
    <source>
        <dbReference type="Proteomes" id="UP000247498"/>
    </source>
</evidence>
<dbReference type="Pfam" id="PF03641">
    <property type="entry name" value="Lysine_decarbox"/>
    <property type="match status" value="1"/>
</dbReference>
<evidence type="ECO:0000256" key="6">
    <source>
        <dbReference type="SAM" id="MobiDB-lite"/>
    </source>
</evidence>
<accession>A0A2V0P4P2</accession>
<dbReference type="InParanoid" id="A0A2V0P4P2"/>
<evidence type="ECO:0000256" key="4">
    <source>
        <dbReference type="ARBA" id="ARBA00047718"/>
    </source>
</evidence>
<sequence>MELKRACVFCGSRNGARPAYTAAAAALAKEMVRRDVGLVYGGGTVGLMGVIARGVADGLGPGRVLGVIPAALTPREISSEMIGDTRVVDDMHQRKEDFVAGGHLANLVVASDPAELMDSLEDFVAGGHLANLVVASDPAELMDLLAGWRPAVKGLVLSAQQRAAAIGEDVAGHEDRDPETLRLRGSPKDPKAVQRTARQSR</sequence>
<proteinExistence type="inferred from homology"/>
<protein>
    <recommendedName>
        <fullName evidence="2">cytokinin riboside 5'-monophosphate phosphoribohydrolase</fullName>
        <ecNumber evidence="2">3.2.2.n1</ecNumber>
    </recommendedName>
</protein>
<dbReference type="Proteomes" id="UP000247498">
    <property type="component" value="Unassembled WGS sequence"/>
</dbReference>
<dbReference type="SUPFAM" id="SSF102405">
    <property type="entry name" value="MCP/YpsA-like"/>
    <property type="match status" value="1"/>
</dbReference>
<feature type="region of interest" description="Disordered" evidence="6">
    <location>
        <begin position="167"/>
        <end position="201"/>
    </location>
</feature>
<evidence type="ECO:0000256" key="3">
    <source>
        <dbReference type="ARBA" id="ARBA00022712"/>
    </source>
</evidence>
<dbReference type="GO" id="GO:0005829">
    <property type="term" value="C:cytosol"/>
    <property type="evidence" value="ECO:0007669"/>
    <property type="project" value="TreeGrafter"/>
</dbReference>
<evidence type="ECO:0000256" key="1">
    <source>
        <dbReference type="ARBA" id="ARBA00006763"/>
    </source>
</evidence>
<dbReference type="EMBL" id="BDRX01000035">
    <property type="protein sequence ID" value="GBF92820.1"/>
    <property type="molecule type" value="Genomic_DNA"/>
</dbReference>
<evidence type="ECO:0000313" key="7">
    <source>
        <dbReference type="EMBL" id="GBF92820.1"/>
    </source>
</evidence>
<dbReference type="GO" id="GO:0016799">
    <property type="term" value="F:hydrolase activity, hydrolyzing N-glycosyl compounds"/>
    <property type="evidence" value="ECO:0007669"/>
    <property type="project" value="TreeGrafter"/>
</dbReference>
<dbReference type="GO" id="GO:0009691">
    <property type="term" value="P:cytokinin biosynthetic process"/>
    <property type="evidence" value="ECO:0007669"/>
    <property type="project" value="UniProtKB-KW"/>
</dbReference>
<dbReference type="PANTHER" id="PTHR31223:SF70">
    <property type="entry name" value="LOG FAMILY PROTEIN YJL055W"/>
    <property type="match status" value="1"/>
</dbReference>
<comment type="catalytic activity">
    <reaction evidence="5">
        <text>9-ribosyl-trans-zeatin 5'-phosphate + H2O = trans-zeatin + D-ribose 5-phosphate</text>
        <dbReference type="Rhea" id="RHEA:48564"/>
        <dbReference type="ChEBI" id="CHEBI:15377"/>
        <dbReference type="ChEBI" id="CHEBI:16522"/>
        <dbReference type="ChEBI" id="CHEBI:78346"/>
        <dbReference type="ChEBI" id="CHEBI:87947"/>
        <dbReference type="EC" id="3.2.2.n1"/>
    </reaction>
</comment>
<feature type="compositionally biased region" description="Basic and acidic residues" evidence="6">
    <location>
        <begin position="170"/>
        <end position="192"/>
    </location>
</feature>
<keyword evidence="3" id="KW-0203">Cytokinin biosynthesis</keyword>
<name>A0A2V0P4P2_9CHLO</name>
<keyword evidence="8" id="KW-1185">Reference proteome</keyword>
<evidence type="ECO:0000256" key="5">
    <source>
        <dbReference type="ARBA" id="ARBA00049153"/>
    </source>
</evidence>
<dbReference type="Gene3D" id="3.40.50.450">
    <property type="match status" value="1"/>
</dbReference>
<comment type="similarity">
    <text evidence="1">Belongs to the LOG family.</text>
</comment>
<reference evidence="7 8" key="1">
    <citation type="journal article" date="2018" name="Sci. Rep.">
        <title>Raphidocelis subcapitata (=Pseudokirchneriella subcapitata) provides an insight into genome evolution and environmental adaptations in the Sphaeropleales.</title>
        <authorList>
            <person name="Suzuki S."/>
            <person name="Yamaguchi H."/>
            <person name="Nakajima N."/>
            <person name="Kawachi M."/>
        </authorList>
    </citation>
    <scope>NUCLEOTIDE SEQUENCE [LARGE SCALE GENOMIC DNA]</scope>
    <source>
        <strain evidence="7 8">NIES-35</strain>
    </source>
</reference>
<dbReference type="AlphaFoldDB" id="A0A2V0P4P2"/>
<dbReference type="EC" id="3.2.2.n1" evidence="2"/>
<organism evidence="7 8">
    <name type="scientific">Raphidocelis subcapitata</name>
    <dbReference type="NCBI Taxonomy" id="307507"/>
    <lineage>
        <taxon>Eukaryota</taxon>
        <taxon>Viridiplantae</taxon>
        <taxon>Chlorophyta</taxon>
        <taxon>core chlorophytes</taxon>
        <taxon>Chlorophyceae</taxon>
        <taxon>CS clade</taxon>
        <taxon>Sphaeropleales</taxon>
        <taxon>Selenastraceae</taxon>
        <taxon>Raphidocelis</taxon>
    </lineage>
</organism>
<dbReference type="STRING" id="307507.A0A2V0P4P2"/>
<evidence type="ECO:0000256" key="2">
    <source>
        <dbReference type="ARBA" id="ARBA00012205"/>
    </source>
</evidence>
<dbReference type="OrthoDB" id="414463at2759"/>
<gene>
    <name evidence="7" type="ORF">Rsub_05439</name>
</gene>